<dbReference type="GO" id="GO:0002926">
    <property type="term" value="P:tRNA wobble base 5-methoxycarbonylmethyl-2-thiouridinylation"/>
    <property type="evidence" value="ECO:0007669"/>
    <property type="project" value="TreeGrafter"/>
</dbReference>
<evidence type="ECO:0000259" key="6">
    <source>
        <dbReference type="Pfam" id="PF04762"/>
    </source>
</evidence>
<dbReference type="GO" id="GO:0005829">
    <property type="term" value="C:cytosol"/>
    <property type="evidence" value="ECO:0007669"/>
    <property type="project" value="TreeGrafter"/>
</dbReference>
<keyword evidence="4" id="KW-0819">tRNA processing</keyword>
<reference evidence="10 11" key="1">
    <citation type="journal article" date="2018" name="Nat. Ecol. Evol.">
        <title>Genomic signatures of mitonuclear coevolution across populations of Tigriopus californicus.</title>
        <authorList>
            <person name="Barreto F.S."/>
            <person name="Watson E.T."/>
            <person name="Lima T.G."/>
            <person name="Willett C.S."/>
            <person name="Edmands S."/>
            <person name="Li W."/>
            <person name="Burton R.S."/>
        </authorList>
    </citation>
    <scope>NUCLEOTIDE SEQUENCE [LARGE SCALE GENOMIC DNA]</scope>
    <source>
        <strain evidence="10 11">San Diego</strain>
    </source>
</reference>
<dbReference type="InterPro" id="IPR056166">
    <property type="entry name" value="TPR_ELP1"/>
</dbReference>
<keyword evidence="11" id="KW-1185">Reference proteome</keyword>
<evidence type="ECO:0000259" key="8">
    <source>
        <dbReference type="Pfam" id="PF23878"/>
    </source>
</evidence>
<comment type="similarity">
    <text evidence="2 5">Belongs to the ELP1/IKA1 family.</text>
</comment>
<gene>
    <name evidence="10" type="ORF">TCAL_11445</name>
</gene>
<dbReference type="PANTHER" id="PTHR12747">
    <property type="entry name" value="ELONGATOR COMPLEX PROTEIN 1"/>
    <property type="match status" value="1"/>
</dbReference>
<feature type="domain" description="ELP1 alpha-solenoid" evidence="9">
    <location>
        <begin position="714"/>
        <end position="911"/>
    </location>
</feature>
<proteinExistence type="inferred from homology"/>
<name>A0A553NNM1_TIGCA</name>
<dbReference type="PANTHER" id="PTHR12747:SF0">
    <property type="entry name" value="ELONGATOR COMPLEX PROTEIN 1"/>
    <property type="match status" value="1"/>
</dbReference>
<evidence type="ECO:0000259" key="7">
    <source>
        <dbReference type="Pfam" id="PF23797"/>
    </source>
</evidence>
<dbReference type="OMA" id="WRESLYC"/>
<keyword evidence="3 5" id="KW-0963">Cytoplasm</keyword>
<evidence type="ECO:0000256" key="4">
    <source>
        <dbReference type="ARBA" id="ARBA00022694"/>
    </source>
</evidence>
<dbReference type="InterPro" id="IPR056164">
    <property type="entry name" value="Beta-prop_ELP1_1st"/>
</dbReference>
<dbReference type="Pfam" id="PF23925">
    <property type="entry name" value="A-sol_ELP1"/>
    <property type="match status" value="1"/>
</dbReference>
<comment type="function">
    <text evidence="5">Component of the elongator complex which is required for multiple tRNA modifications, including mcm5U (5-methoxycarbonylmethyl uridine), mcm5s2U (5-methoxycarbonylmethyl-2-thiouridine), and ncm5U (5-carbamoylmethyl uridine). The elongator complex catalyzes formation of carboxymethyluridine in the wobble base at position 34 in tRNAs.</text>
</comment>
<dbReference type="InterPro" id="IPR056165">
    <property type="entry name" value="Beta-prop_ELP1_2nd"/>
</dbReference>
<dbReference type="GO" id="GO:0005634">
    <property type="term" value="C:nucleus"/>
    <property type="evidence" value="ECO:0007669"/>
    <property type="project" value="UniProtKB-SubCell"/>
</dbReference>
<evidence type="ECO:0000313" key="10">
    <source>
        <dbReference type="EMBL" id="TRY67043.1"/>
    </source>
</evidence>
<dbReference type="PIRSF" id="PIRSF017233">
    <property type="entry name" value="IKAP"/>
    <property type="match status" value="1"/>
</dbReference>
<evidence type="ECO:0000256" key="3">
    <source>
        <dbReference type="ARBA" id="ARBA00022490"/>
    </source>
</evidence>
<dbReference type="UniPathway" id="UPA00988"/>
<feature type="domain" description="ELP1 N-terminal second beta-propeller" evidence="7">
    <location>
        <begin position="389"/>
        <end position="690"/>
    </location>
</feature>
<dbReference type="GO" id="GO:0033588">
    <property type="term" value="C:elongator holoenzyme complex"/>
    <property type="evidence" value="ECO:0007669"/>
    <property type="project" value="InterPro"/>
</dbReference>
<comment type="subcellular location">
    <subcellularLocation>
        <location evidence="5">Cytoplasm</location>
    </subcellularLocation>
    <subcellularLocation>
        <location evidence="5">Nucleus</location>
    </subcellularLocation>
</comment>
<keyword evidence="5" id="KW-0539">Nucleus</keyword>
<dbReference type="SUPFAM" id="SSF82171">
    <property type="entry name" value="DPP6 N-terminal domain-like"/>
    <property type="match status" value="1"/>
</dbReference>
<sequence>MRNLVVRHSACQTLSHATCPPSPGASPAAWALAESGGLWCLHGDRLTGPDLVDWTWTAQLPPEAAQWPCVRLLDLSDGTVVGAFEPGTLMQWQPSLYSVEEVGWVAGGVRDLVRSPDDELFVLITAQDTLVVMSREFDPLCEVDLHQTEFGQGAFVNVGWGQKETQFHGSAGKSAAHQAPTPHQPVFEWDDRRPRLVWRDDGQMWAVSHVTRGEMAVRQIRIFNREGVLQATSEPLPGLESALAWKPSGSLIASTQRLPHKYQVVFFEKNGLRHGEIVLNFHSRTEARVTQLAWNKTSEVLAVLATDYLSPDEPVVRILLYTCSNYHWSLKQAWSTPQVNLLHFEWDAVDPLRCHAVFSNGEYWQWQMGFEVQVSRGFSQSNLAFHVNVDAKVLKITPFRQMVVPPPMSAFEVHFDGYIKSVGRSLLLHQFLERCFNVILFQVSACPDAESQEMLSINGFVVQLDSGDIHFLSTHQGESKCVKITGAGGNGFIVKSQLLYPQGSLSVSEGVLDSLTCLSDDFLVGSLSKKLIALHISKMPDGLIARTSSLIAPETIYSISSDPSGKVAAVQLVSGLVLKYQPHDEDLKPWLTNSTLQHPQVCVNLVVVADKKEEEVFHCLGLTARHRLYLDGKEIASNISSFVVHSDFLLATTMKHELRCLPLINLTQAENEGSWFSESVRALERGSKLVMAVSEDSKVVLQMPRGNLEVIHPRALTLYLVKNMLDNGKYGRAMDTLRRQRINLNLLVDHSPMKFQESIRDFIEQIQDISRLCLFIADLSNEDCTLTMYSSIYPESSGPFHWPENSSKVDTITNLMLKVLATDEEKNILPIVSCIIKNSKSDLENALQRIDYMRAQNMAVAEDALQYLLLLVDVNKLFDVALGMYDFDLVLFVAEKSQKDPKEYLPFMNELNSYPLAYRKYKIDIHLKRYAKALSNLAQEQETTYDEECLSLIRNQRLYIDGMIIFRKKNELFKAVCEAYGDYLTVKNYYEDAALTYQRGGWSLKALDAWERSLNFRYCLGLAQTLKLPQNELLALCQRLVQSLKEERKYSEAALIHMEYLSDGEEGVACLIEGHAWAEAFRWIAKLNRPDLKGTTKILSIIFEHDP</sequence>
<dbReference type="STRING" id="6832.A0A553NNM1"/>
<dbReference type="InterPro" id="IPR056167">
    <property type="entry name" value="A-sol_ELP1"/>
</dbReference>
<organism evidence="10 11">
    <name type="scientific">Tigriopus californicus</name>
    <name type="common">Marine copepod</name>
    <dbReference type="NCBI Taxonomy" id="6832"/>
    <lineage>
        <taxon>Eukaryota</taxon>
        <taxon>Metazoa</taxon>
        <taxon>Ecdysozoa</taxon>
        <taxon>Arthropoda</taxon>
        <taxon>Crustacea</taxon>
        <taxon>Multicrustacea</taxon>
        <taxon>Hexanauplia</taxon>
        <taxon>Copepoda</taxon>
        <taxon>Harpacticoida</taxon>
        <taxon>Harpacticidae</taxon>
        <taxon>Tigriopus</taxon>
    </lineage>
</organism>
<evidence type="ECO:0000256" key="1">
    <source>
        <dbReference type="ARBA" id="ARBA00005043"/>
    </source>
</evidence>
<feature type="domain" description="ELP1 first N-terminal beta-propeller" evidence="6">
    <location>
        <begin position="79"/>
        <end position="348"/>
    </location>
</feature>
<comment type="pathway">
    <text evidence="1">tRNA modification; 5-methoxycarbonylmethyl-2-thiouridine-tRNA biosynthesis.</text>
</comment>
<feature type="domain" description="ELP1 TPR" evidence="8">
    <location>
        <begin position="918"/>
        <end position="1082"/>
    </location>
</feature>
<dbReference type="Pfam" id="PF23797">
    <property type="entry name" value="Beta-prop_ELP1_2nd"/>
    <property type="match status" value="1"/>
</dbReference>
<dbReference type="AlphaFoldDB" id="A0A553NNM1"/>
<evidence type="ECO:0000313" key="11">
    <source>
        <dbReference type="Proteomes" id="UP000318571"/>
    </source>
</evidence>
<protein>
    <recommendedName>
        <fullName evidence="5">Elongator complex protein 1</fullName>
    </recommendedName>
</protein>
<evidence type="ECO:0000256" key="5">
    <source>
        <dbReference type="PIRNR" id="PIRNR017233"/>
    </source>
</evidence>
<evidence type="ECO:0000256" key="2">
    <source>
        <dbReference type="ARBA" id="ARBA00006086"/>
    </source>
</evidence>
<dbReference type="EMBL" id="VCGU01000011">
    <property type="protein sequence ID" value="TRY67043.1"/>
    <property type="molecule type" value="Genomic_DNA"/>
</dbReference>
<dbReference type="Pfam" id="PF23878">
    <property type="entry name" value="TPR_ELP1"/>
    <property type="match status" value="1"/>
</dbReference>
<dbReference type="InterPro" id="IPR006849">
    <property type="entry name" value="Elp1"/>
</dbReference>
<dbReference type="Proteomes" id="UP000318571">
    <property type="component" value="Chromosome 4"/>
</dbReference>
<dbReference type="GO" id="GO:0000049">
    <property type="term" value="F:tRNA binding"/>
    <property type="evidence" value="ECO:0007669"/>
    <property type="project" value="TreeGrafter"/>
</dbReference>
<evidence type="ECO:0000259" key="9">
    <source>
        <dbReference type="Pfam" id="PF23925"/>
    </source>
</evidence>
<dbReference type="Pfam" id="PF04762">
    <property type="entry name" value="Beta-prop_ELP1_1st"/>
    <property type="match status" value="1"/>
</dbReference>
<comment type="caution">
    <text evidence="10">The sequence shown here is derived from an EMBL/GenBank/DDBJ whole genome shotgun (WGS) entry which is preliminary data.</text>
</comment>
<accession>A0A553NNM1</accession>